<dbReference type="AlphaFoldDB" id="A0A067XRT7"/>
<accession>A0A067XRT7</accession>
<organism evidence="2">
    <name type="scientific">uncultured marine bacterium PPT_M1</name>
    <dbReference type="NCBI Taxonomy" id="1381396"/>
    <lineage>
        <taxon>Bacteria</taxon>
        <taxon>environmental samples</taxon>
    </lineage>
</organism>
<reference evidence="2" key="1">
    <citation type="submission" date="2013-03" db="EMBL/GenBank/DDBJ databases">
        <authorList>
            <person name="Tan H."/>
            <person name="Mooij M.J."/>
            <person name="Barret M."/>
            <person name="O'Gara F."/>
        </authorList>
    </citation>
    <scope>NUCLEOTIDE SEQUENCE</scope>
</reference>
<evidence type="ECO:0000313" key="2">
    <source>
        <dbReference type="EMBL" id="AGT45846.1"/>
    </source>
</evidence>
<gene>
    <name evidence="2" type="ORF">PPT_M1_01</name>
</gene>
<evidence type="ECO:0000256" key="1">
    <source>
        <dbReference type="SAM" id="MobiDB-lite"/>
    </source>
</evidence>
<protein>
    <submittedName>
        <fullName evidence="2">Uncharacterized protein</fullName>
    </submittedName>
</protein>
<sequence>MTISPATGLLGTLDPDAGIIAQINVMFYRSITRMDPASYSLSGPYDTKTGHFRLEPKKWNTDNHPSGFEMVGIEGKFDSATETITAKMLGSTCDSVEIGQGGRALPPLPAPPSNRAADPNRPEMRLTPSNVTNYLDVAAGSPDFEYWVTAWSDPEGTVHEGEPIDEAVEGMKGGKWACVGSQHITWDVSGLKGTAPDQVGVVPQRYVIECLGECKGVFYRPWIGANVTHLGLSAPLPTFHIKNVWFGEMKFEWRFSRKKNTQPAPQIYVHRWTPLVGFGPFDPVPAEVARRQAEAPPCRAPKAGNK</sequence>
<proteinExistence type="predicted"/>
<dbReference type="EMBL" id="KC770997">
    <property type="protein sequence ID" value="AGT45846.1"/>
    <property type="molecule type" value="Genomic_DNA"/>
</dbReference>
<name>A0A067XRT7_9BACT</name>
<feature type="region of interest" description="Disordered" evidence="1">
    <location>
        <begin position="98"/>
        <end position="123"/>
    </location>
</feature>